<dbReference type="Proteomes" id="UP000774617">
    <property type="component" value="Unassembled WGS sequence"/>
</dbReference>
<dbReference type="EMBL" id="JAGTJR010000002">
    <property type="protein sequence ID" value="KAH7063255.1"/>
    <property type="molecule type" value="Genomic_DNA"/>
</dbReference>
<keyword evidence="3" id="KW-0645">Protease</keyword>
<evidence type="ECO:0000256" key="1">
    <source>
        <dbReference type="ARBA" id="ARBA00000707"/>
    </source>
</evidence>
<dbReference type="Pfam" id="PF20255">
    <property type="entry name" value="DUF6606"/>
    <property type="match status" value="1"/>
</dbReference>
<evidence type="ECO:0000313" key="9">
    <source>
        <dbReference type="EMBL" id="KAH7063255.1"/>
    </source>
</evidence>
<dbReference type="PANTHER" id="PTHR13367">
    <property type="entry name" value="UBIQUITIN THIOESTERASE"/>
    <property type="match status" value="1"/>
</dbReference>
<feature type="domain" description="DUF3638" evidence="7">
    <location>
        <begin position="1809"/>
        <end position="1915"/>
    </location>
</feature>
<organism evidence="9 10">
    <name type="scientific">Macrophomina phaseolina</name>
    <dbReference type="NCBI Taxonomy" id="35725"/>
    <lineage>
        <taxon>Eukaryota</taxon>
        <taxon>Fungi</taxon>
        <taxon>Dikarya</taxon>
        <taxon>Ascomycota</taxon>
        <taxon>Pezizomycotina</taxon>
        <taxon>Dothideomycetes</taxon>
        <taxon>Dothideomycetes incertae sedis</taxon>
        <taxon>Botryosphaeriales</taxon>
        <taxon>Botryosphaeriaceae</taxon>
        <taxon>Macrophomina</taxon>
    </lineage>
</organism>
<accession>A0ABQ8GUN7</accession>
<feature type="domain" description="DUF3638" evidence="7">
    <location>
        <begin position="1730"/>
        <end position="1800"/>
    </location>
</feature>
<dbReference type="InterPro" id="IPR046541">
    <property type="entry name" value="DUF6606"/>
</dbReference>
<protein>
    <recommendedName>
        <fullName evidence="2">ubiquitinyl hydrolase 1</fullName>
        <ecNumber evidence="2">3.4.19.12</ecNumber>
    </recommendedName>
</protein>
<gene>
    <name evidence="9" type="ORF">B0J12DRAFT_758465</name>
</gene>
<keyword evidence="4" id="KW-0833">Ubl conjugation pathway</keyword>
<evidence type="ECO:0000256" key="4">
    <source>
        <dbReference type="ARBA" id="ARBA00022786"/>
    </source>
</evidence>
<evidence type="ECO:0000256" key="2">
    <source>
        <dbReference type="ARBA" id="ARBA00012759"/>
    </source>
</evidence>
<proteinExistence type="predicted"/>
<dbReference type="Pfam" id="PF12340">
    <property type="entry name" value="DUF3638"/>
    <property type="match status" value="2"/>
</dbReference>
<name>A0ABQ8GUN7_9PEZI</name>
<comment type="caution">
    <text evidence="9">The sequence shown here is derived from an EMBL/GenBank/DDBJ whole genome shotgun (WGS) entry which is preliminary data.</text>
</comment>
<dbReference type="EC" id="3.4.19.12" evidence="2"/>
<keyword evidence="6" id="KW-0788">Thiol protease</keyword>
<feature type="domain" description="DUF6606" evidence="8">
    <location>
        <begin position="13"/>
        <end position="284"/>
    </location>
</feature>
<keyword evidence="10" id="KW-1185">Reference proteome</keyword>
<reference evidence="9 10" key="1">
    <citation type="journal article" date="2021" name="Nat. Commun.">
        <title>Genetic determinants of endophytism in the Arabidopsis root mycobiome.</title>
        <authorList>
            <person name="Mesny F."/>
            <person name="Miyauchi S."/>
            <person name="Thiergart T."/>
            <person name="Pickel B."/>
            <person name="Atanasova L."/>
            <person name="Karlsson M."/>
            <person name="Huettel B."/>
            <person name="Barry K.W."/>
            <person name="Haridas S."/>
            <person name="Chen C."/>
            <person name="Bauer D."/>
            <person name="Andreopoulos W."/>
            <person name="Pangilinan J."/>
            <person name="LaButti K."/>
            <person name="Riley R."/>
            <person name="Lipzen A."/>
            <person name="Clum A."/>
            <person name="Drula E."/>
            <person name="Henrissat B."/>
            <person name="Kohler A."/>
            <person name="Grigoriev I.V."/>
            <person name="Martin F.M."/>
            <person name="Hacquard S."/>
        </authorList>
    </citation>
    <scope>NUCLEOTIDE SEQUENCE [LARGE SCALE GENOMIC DNA]</scope>
    <source>
        <strain evidence="9 10">MPI-SDFR-AT-0080</strain>
    </source>
</reference>
<evidence type="ECO:0000259" key="8">
    <source>
        <dbReference type="Pfam" id="PF20255"/>
    </source>
</evidence>
<comment type="catalytic activity">
    <reaction evidence="1">
        <text>Thiol-dependent hydrolysis of ester, thioester, amide, peptide and isopeptide bonds formed by the C-terminal Gly of ubiquitin (a 76-residue protein attached to proteins as an intracellular targeting signal).</text>
        <dbReference type="EC" id="3.4.19.12"/>
    </reaction>
</comment>
<evidence type="ECO:0000256" key="6">
    <source>
        <dbReference type="ARBA" id="ARBA00022807"/>
    </source>
</evidence>
<sequence length="2706" mass="306792">MNATLSEGAVDFLIDHVILPAKLPQNEDQEEQEREGENLILRLVLETAELFASHCDFEKRKAWKPVLSALKNLTNVTKENAASKATLAQVLCNLEPSDAVCLRVKAQNAGLVIFRPDDDDILIHAFEASAQSQDVMETGDRLAWVFPGRSVAFKSHLLRDKHFVQELALMIYKISHEPVELSMPTTRKAQSNVPEERETAHPKLVTENFMAVLEALGDSYRSPTIHKHIRDDVNWDHSKLPWRRSPFWLVIRVTIQLLLTHAFPGNESRIQYKNLMALVISKVCDMGIEKGVSADVQMIVIMKAARRLSKLGTEAFDFVEQSVQTAVQAARHHLDLGWAKFQETDSRSVPKLSREATQADCSPFLSSSREYLRKAMIDNEEQLEPYNLRLSDGPRLDLNADGLPNLPRLGDSLHQIFLLADFEQWIMEELRPWMEGRAPTEGDCAALLMTMRYRGNPRALSVILLVILEIWVLYPMLRQYSPEIPWALGEPLLLPHLCQLKSLKRIEDHLASRFRDANSDSFSRLRDVIEPRKQREWEEKSGLYRRLQQEAAGLDHSYSTNYWGDKVHRGDCHKCSRDNEANALTIHPDEWPLPADDIQLKADFGRPEALSGEDVHERLLTYKLLEQITLGSAAKDMHFPISLEAVCLPNGLKYEDQQYSPTFHRHWPYSNLQDFVDTSSCTPNEAHPHEFRIQWLNILRELGSADLSFNAEEVHILIRQAVLQAGARNKEGFLRQAHAPFKDPAFSIQLLGLLEHHLATTLAVLGLRVLTLGPESSLLRGVRQIALKCLHKCFSDEESQRLRTTILKSALTCRMTFDLDPSRAHLVLADDCDVASFVESSIHRHESSPIRLSDLPNETQNSLLMDRRIARSMEAPLRALIERSSSGINAGIKQACELTGFAQCWDFLPGAQNRWATCEITAELAGMRQRCHYKLLTGELLLDGRGIGKLPREYTATSIYRRVFGPVHFGMRNGELIIEAVAKGRHFRLIPHAVLDADLPKNLTDDFVHWMNIATGEIEFSRTATLHFSPYGRSHMDIRRRQLVDQGSQLGRYILDILQALEDPRHIIVTASQDVVEAEIPRFRLRFFSKELGAIVDQEQDIGVASPISVPERSVVIPGDHKHNLRFMHYWLDEKLSQLRSGSGAAGKLFIAYLHAHTGTEEALRILREQSLRTSTPIDEDAMMLLNEIAALTPKRVFYPKRLRRMQTLAQHEDFYALTEGIVTHAAQFAMLHDGSRPGLSLESRGEPHLLHRAANRNSSVRNTSLGARQSCDQAYNARDGGAGSDQAHRAYEIAALVRRWPQRIDVVQDLASQMRRCGKIEGYGQTLDASTMTCNDILELLFLRQWGSIYNLCRYSRRETDQYKLMWLFGMIVFAQPESVSLVRTLLGIASSGRFTRVRPSESSYDLGLGEYPSRGEIRSAAGRHARDCSRRAGEDSRRWNDRRAAFLAERLQQLELITRHVVTQWPCDAPSLPNSESVRHVNTQPAYAACTELFTAWNKNRKFMLHIETVQSLLAHVHSGPVTISRPTPPLKPPPCPERRSVAVAPSLMDLLRERAPPALPTWPLAIQMRRPHKLTELLPGRDELGEIMDGMRSNADTTRRDYGNDFHSSLVSFDKTKLPETPEGIIVSDQQLLDHRAEISNCMDAALCSITRALSPESISEVVLHSTGLWPRIKTVSLLLCLSARRIRSISDGWKHALLSLGEIVSLLQRSERLLACRHRNDVPGRRSWKAEEFPDWLLIEVENNLTIRDLQADVARKMIQPDGETNSALQLNMGEGKSSVIVPMQLARLVQTQHLLSQRLCGLKRLDEAQIDKLRHIFRQCMEEQGILTALPEHMMSFRLMGRERLQTQPSLGWSMICLEKWLGAHCRDVLDESDEILDPRFQLQMMDGQPDRWIMTQRLLALFAEQARRLHSQGSRSYPMITFLDHTIGHTLLELVVKEIGRGNLIGAALDFIWERSIRAHEFSGTDLGLIAHNVLQFAFQQKRWLVNYGLDLSRCMIAVPAEFGHPDVAIILTCMSYYYTAFDLLFKESDPPSEYARGAADCLNLPIRSLYGINLDDERSWEEDVFPHLRFSKSAADFFMAMVVFPHEGKEFPAKMSSSAWDIPSQARLGGTTGFSGTNDNKFLLPTSIQQHDLPVLHHTNAMVVNLLLRDENRGYIDAKSAAGKRLNVRGLLRLVCSQQPRIGVLIDVGAQVLESNNYDVAKDWLQLSPQTEAAPLFSSPFHRKLDRCVIYLDEVHTRGVDLSMPANTRAAVTLGPRTTKDRLVQACMRMRKLGCGHSLVFLGPPDVHQEILHITEKRHGGKLDSADVVRWCFEQTCRATDAMKPLWIMQGLEHCRRQRLCVAFLEGDSPAEIILDKFCSSIQEPEGRPLGEMYGAGSEEVAFRACLTDKEARKGPTVRLLLSQWDLFKECKNKDWALQEEQEREIAHEVEQEKELQRPPPAEALPHKLDPELRHFVQTGRFRYTAHPPFPRAFESLQQTSAYRHLHANTVAENLYVTNDFVRVVDGKTTPHSADDEFIRPVKWILSSSLAPHLLLIISPYKANALLPELRASSKVRLHVYSAKISKTMQPFGDLSFYAVSSCKKAYIPNSLLHAQLDLFAGCLFFEGHASYRTVCDFLGIVTNKQADNVDVRVGSDGFANRKARVRLNWLIDSPFERTPIPFFRALTGIRRKGFVYSQTHFGHLLAGSLLTEENFSSV</sequence>
<dbReference type="InterPro" id="IPR051346">
    <property type="entry name" value="OTU_Deubiquitinase"/>
</dbReference>
<evidence type="ECO:0000256" key="3">
    <source>
        <dbReference type="ARBA" id="ARBA00022670"/>
    </source>
</evidence>
<evidence type="ECO:0000313" key="10">
    <source>
        <dbReference type="Proteomes" id="UP000774617"/>
    </source>
</evidence>
<evidence type="ECO:0000259" key="7">
    <source>
        <dbReference type="Pfam" id="PF12340"/>
    </source>
</evidence>
<evidence type="ECO:0000256" key="5">
    <source>
        <dbReference type="ARBA" id="ARBA00022801"/>
    </source>
</evidence>
<keyword evidence="5" id="KW-0378">Hydrolase</keyword>
<dbReference type="InterPro" id="IPR022099">
    <property type="entry name" value="DUF3638"/>
</dbReference>
<dbReference type="PANTHER" id="PTHR13367:SF33">
    <property type="entry name" value="P-LOOP CONTAINING NUCLEOSIDE TRIPHOSPHATE HYDROLASE PROTEIN"/>
    <property type="match status" value="1"/>
</dbReference>